<dbReference type="EMBL" id="JBFOLK010000001">
    <property type="protein sequence ID" value="KAL2543034.1"/>
    <property type="molecule type" value="Genomic_DNA"/>
</dbReference>
<proteinExistence type="inferred from homology"/>
<dbReference type="GO" id="GO:0005773">
    <property type="term" value="C:vacuole"/>
    <property type="evidence" value="ECO:0007669"/>
    <property type="project" value="UniProtKB-SubCell"/>
</dbReference>
<feature type="domain" description="Strictosidine synthase conserved region" evidence="6">
    <location>
        <begin position="152"/>
        <end position="241"/>
    </location>
</feature>
<feature type="signal peptide" evidence="5">
    <location>
        <begin position="1"/>
        <end position="26"/>
    </location>
</feature>
<evidence type="ECO:0000256" key="1">
    <source>
        <dbReference type="ARBA" id="ARBA00004116"/>
    </source>
</evidence>
<dbReference type="PANTHER" id="PTHR10426:SF136">
    <property type="entry name" value="PROTEIN STRICTOSIDINE SYNTHASE-LIKE 9-LIKE"/>
    <property type="match status" value="1"/>
</dbReference>
<evidence type="ECO:0000259" key="6">
    <source>
        <dbReference type="Pfam" id="PF03088"/>
    </source>
</evidence>
<comment type="caution">
    <text evidence="7">The sequence shown here is derived from an EMBL/GenBank/DDBJ whole genome shotgun (WGS) entry which is preliminary data.</text>
</comment>
<dbReference type="Gene3D" id="2.120.10.30">
    <property type="entry name" value="TolB, C-terminal domain"/>
    <property type="match status" value="1"/>
</dbReference>
<keyword evidence="4" id="KW-0325">Glycoprotein</keyword>
<keyword evidence="8" id="KW-1185">Reference proteome</keyword>
<evidence type="ECO:0000256" key="5">
    <source>
        <dbReference type="SAM" id="SignalP"/>
    </source>
</evidence>
<dbReference type="InterPro" id="IPR018119">
    <property type="entry name" value="Strictosidine_synth_cons-reg"/>
</dbReference>
<sequence>MSYHFTVLHMLSILILYMCLPYTVQAHGYHSFKRLQLPSIGSEAYAFDSVGGGPYTGLNDGRIVKYQGPKIGFTVFATTSPNRSNELCNGKNGDDPNLGSICGRPIGLEFNHKTGKLYIVDAFRGLMVVGSRGGVAMPVTGGRDGIPFDIPDAVDVDPITGAVYFTDLGSIFFKTKNLTEILLSGDTSGRLLKYNPKTKQRTVVLTGLSVPTGVAVSKDGTFVLVSEYIACRIQKFWLKGPKANSSEILVNLPGNPDNIKRTSSGHFWVPVNIQKLQPKLSTFPLGQKINAEGQIMETVNFYAEYHATSITEVNEHFDSLYVASIYTNHVGIYRGLKC</sequence>
<dbReference type="SUPFAM" id="SSF63829">
    <property type="entry name" value="Calcium-dependent phosphotriesterase"/>
    <property type="match status" value="1"/>
</dbReference>
<dbReference type="Proteomes" id="UP001604336">
    <property type="component" value="Unassembled WGS sequence"/>
</dbReference>
<dbReference type="InterPro" id="IPR011042">
    <property type="entry name" value="6-blade_b-propeller_TolB-like"/>
</dbReference>
<evidence type="ECO:0000256" key="4">
    <source>
        <dbReference type="ARBA" id="ARBA00023180"/>
    </source>
</evidence>
<keyword evidence="5" id="KW-0732">Signal</keyword>
<evidence type="ECO:0000313" key="7">
    <source>
        <dbReference type="EMBL" id="KAL2543034.1"/>
    </source>
</evidence>
<evidence type="ECO:0000313" key="8">
    <source>
        <dbReference type="Proteomes" id="UP001604336"/>
    </source>
</evidence>
<protein>
    <submittedName>
        <fullName evidence="7">Protein STRICTOSIDINE SYNTHASE-LIKE 12</fullName>
    </submittedName>
</protein>
<dbReference type="PANTHER" id="PTHR10426">
    <property type="entry name" value="STRICTOSIDINE SYNTHASE-RELATED"/>
    <property type="match status" value="1"/>
</dbReference>
<comment type="subcellular location">
    <subcellularLocation>
        <location evidence="1">Vacuole</location>
    </subcellularLocation>
</comment>
<keyword evidence="3" id="KW-0926">Vacuole</keyword>
<name>A0ABD1W077_9LAMI</name>
<feature type="chain" id="PRO_5044773529" evidence="5">
    <location>
        <begin position="27"/>
        <end position="338"/>
    </location>
</feature>
<evidence type="ECO:0000256" key="2">
    <source>
        <dbReference type="ARBA" id="ARBA00009191"/>
    </source>
</evidence>
<gene>
    <name evidence="7" type="ORF">Adt_04012</name>
</gene>
<evidence type="ECO:0000256" key="3">
    <source>
        <dbReference type="ARBA" id="ARBA00022554"/>
    </source>
</evidence>
<accession>A0ABD1W077</accession>
<reference evidence="8" key="1">
    <citation type="submission" date="2024-07" db="EMBL/GenBank/DDBJ databases">
        <title>Two chromosome-level genome assemblies of Korean endemic species Abeliophyllum distichum and Forsythia ovata (Oleaceae).</title>
        <authorList>
            <person name="Jang H."/>
        </authorList>
    </citation>
    <scope>NUCLEOTIDE SEQUENCE [LARGE SCALE GENOMIC DNA]</scope>
</reference>
<dbReference type="Pfam" id="PF03088">
    <property type="entry name" value="Str_synth"/>
    <property type="match status" value="1"/>
</dbReference>
<comment type="similarity">
    <text evidence="2">Belongs to the strictosidine synthase family.</text>
</comment>
<organism evidence="7 8">
    <name type="scientific">Abeliophyllum distichum</name>
    <dbReference type="NCBI Taxonomy" id="126358"/>
    <lineage>
        <taxon>Eukaryota</taxon>
        <taxon>Viridiplantae</taxon>
        <taxon>Streptophyta</taxon>
        <taxon>Embryophyta</taxon>
        <taxon>Tracheophyta</taxon>
        <taxon>Spermatophyta</taxon>
        <taxon>Magnoliopsida</taxon>
        <taxon>eudicotyledons</taxon>
        <taxon>Gunneridae</taxon>
        <taxon>Pentapetalae</taxon>
        <taxon>asterids</taxon>
        <taxon>lamiids</taxon>
        <taxon>Lamiales</taxon>
        <taxon>Oleaceae</taxon>
        <taxon>Forsythieae</taxon>
        <taxon>Abeliophyllum</taxon>
    </lineage>
</organism>
<dbReference type="AlphaFoldDB" id="A0ABD1W077"/>